<evidence type="ECO:0000256" key="2">
    <source>
        <dbReference type="SAM" id="MobiDB-lite"/>
    </source>
</evidence>
<organism evidence="4 5">
    <name type="scientific">Bombilactobacillus bombi</name>
    <dbReference type="NCBI Taxonomy" id="1303590"/>
    <lineage>
        <taxon>Bacteria</taxon>
        <taxon>Bacillati</taxon>
        <taxon>Bacillota</taxon>
        <taxon>Bacilli</taxon>
        <taxon>Lactobacillales</taxon>
        <taxon>Lactobacillaceae</taxon>
        <taxon>Bombilactobacillus</taxon>
    </lineage>
</organism>
<reference evidence="4 5" key="1">
    <citation type="submission" date="2018-07" db="EMBL/GenBank/DDBJ databases">
        <title>Genome sequences of six Lactobacillus spp. isolated from bumble bee guts.</title>
        <authorList>
            <person name="Motta E.V.S."/>
            <person name="Moran N.A."/>
        </authorList>
    </citation>
    <scope>NUCLEOTIDE SEQUENCE [LARGE SCALE GENOMIC DNA]</scope>
    <source>
        <strain evidence="4 5">BI-1.1</strain>
    </source>
</reference>
<dbReference type="InterPro" id="IPR034829">
    <property type="entry name" value="DnaD-like_sf"/>
</dbReference>
<comment type="similarity">
    <text evidence="1">Belongs to the DnaB/DnaD family.</text>
</comment>
<evidence type="ECO:0000313" key="5">
    <source>
        <dbReference type="Proteomes" id="UP000284109"/>
    </source>
</evidence>
<name>A0A3R6ZDN6_9LACO</name>
<dbReference type="EMBL" id="QOCR01000002">
    <property type="protein sequence ID" value="RHW51298.1"/>
    <property type="molecule type" value="Genomic_DNA"/>
</dbReference>
<comment type="caution">
    <text evidence="4">The sequence shown here is derived from an EMBL/GenBank/DDBJ whole genome shotgun (WGS) entry which is preliminary data.</text>
</comment>
<sequence length="295" mass="34009">MDYFKERRAYRDFKMYERRVSQAQNDLYRELLDYANDKGVLDKPFHLMNDALLKLTGLNETTMFNARNKLVQFGLIKYEKGRRNLDTPVYQIIKLYEDWGRTNNKSGDDTGVTFVDEPGVATGDDTGGNLLTNTKQDITITQHNKPADDADDLPIQKVANYYQQNIGVIKPLVMDDFRDYFSQFKKAKTSDDEAVEIIEYAIKIAVDNNKPSWSYANAVLKNWTNSGLFTMANIKAAREERKAKMQIKSSNYGRQPKQEVATDYSKHQAKQVDPAELAELQKQWREFKKQGSAEP</sequence>
<dbReference type="NCBIfam" id="TIGR01446">
    <property type="entry name" value="DnaD_dom"/>
    <property type="match status" value="1"/>
</dbReference>
<proteinExistence type="inferred from homology"/>
<dbReference type="PANTHER" id="PTHR37293">
    <property type="entry name" value="PHAGE REPLICATION PROTEIN-RELATED"/>
    <property type="match status" value="1"/>
</dbReference>
<dbReference type="Pfam" id="PF07261">
    <property type="entry name" value="DnaB_2"/>
    <property type="match status" value="1"/>
</dbReference>
<evidence type="ECO:0000313" key="4">
    <source>
        <dbReference type="EMBL" id="RHW51298.1"/>
    </source>
</evidence>
<dbReference type="Gene3D" id="1.10.10.630">
    <property type="entry name" value="DnaD domain-like"/>
    <property type="match status" value="1"/>
</dbReference>
<dbReference type="RefSeq" id="WP_118900831.1">
    <property type="nucleotide sequence ID" value="NZ_QOCR01000002.1"/>
</dbReference>
<dbReference type="InterPro" id="IPR053162">
    <property type="entry name" value="DnaD"/>
</dbReference>
<evidence type="ECO:0000259" key="3">
    <source>
        <dbReference type="Pfam" id="PF07261"/>
    </source>
</evidence>
<keyword evidence="5" id="KW-1185">Reference proteome</keyword>
<dbReference type="SUPFAM" id="SSF158499">
    <property type="entry name" value="DnaD domain-like"/>
    <property type="match status" value="1"/>
</dbReference>
<gene>
    <name evidence="4" type="ORF">DS831_04560</name>
</gene>
<protein>
    <recommendedName>
        <fullName evidence="3">DnaB/C C-terminal domain-containing protein</fullName>
    </recommendedName>
</protein>
<dbReference type="AlphaFoldDB" id="A0A3R6ZDN6"/>
<feature type="domain" description="DnaB/C C-terminal" evidence="3">
    <location>
        <begin position="161"/>
        <end position="236"/>
    </location>
</feature>
<evidence type="ECO:0000256" key="1">
    <source>
        <dbReference type="ARBA" id="ARBA00093462"/>
    </source>
</evidence>
<dbReference type="Proteomes" id="UP000284109">
    <property type="component" value="Unassembled WGS sequence"/>
</dbReference>
<dbReference type="PANTHER" id="PTHR37293:SF5">
    <property type="entry name" value="DNA REPLICATION PROTEIN"/>
    <property type="match status" value="1"/>
</dbReference>
<accession>A0A3R6ZDN6</accession>
<dbReference type="OrthoDB" id="1047417at2"/>
<feature type="region of interest" description="Disordered" evidence="2">
    <location>
        <begin position="245"/>
        <end position="273"/>
    </location>
</feature>
<dbReference type="InterPro" id="IPR006343">
    <property type="entry name" value="DnaB/C_C"/>
</dbReference>